<sequence>MNVFAGRELVEVHKYIKALYGDSLPCLEEDLSIVSAHREFHQLLGSGLLERDNEIFRALKPSEEHAIAVVTVPYALSAADKLQQLGYRTHIYLDPNVLHSVERPTRRRDALLLWVSRQASLREGCLKAKQSHRHALIVAYLGDAPSNITRGLVSPEELVSGGVKSMSITLPMELRIEALNHYVMECRAKGIKFKVYDSTLCGLDLMR</sequence>
<dbReference type="EMBL" id="LAZR01001485">
    <property type="protein sequence ID" value="KKN43836.1"/>
    <property type="molecule type" value="Genomic_DNA"/>
</dbReference>
<protein>
    <submittedName>
        <fullName evidence="1">Uncharacterized protein</fullName>
    </submittedName>
</protein>
<dbReference type="AlphaFoldDB" id="A0A0F9T4B1"/>
<name>A0A0F9T4B1_9ZZZZ</name>
<organism evidence="1">
    <name type="scientific">marine sediment metagenome</name>
    <dbReference type="NCBI Taxonomy" id="412755"/>
    <lineage>
        <taxon>unclassified sequences</taxon>
        <taxon>metagenomes</taxon>
        <taxon>ecological metagenomes</taxon>
    </lineage>
</organism>
<reference evidence="1" key="1">
    <citation type="journal article" date="2015" name="Nature">
        <title>Complex archaea that bridge the gap between prokaryotes and eukaryotes.</title>
        <authorList>
            <person name="Spang A."/>
            <person name="Saw J.H."/>
            <person name="Jorgensen S.L."/>
            <person name="Zaremba-Niedzwiedzka K."/>
            <person name="Martijn J."/>
            <person name="Lind A.E."/>
            <person name="van Eijk R."/>
            <person name="Schleper C."/>
            <person name="Guy L."/>
            <person name="Ettema T.J."/>
        </authorList>
    </citation>
    <scope>NUCLEOTIDE SEQUENCE</scope>
</reference>
<accession>A0A0F9T4B1</accession>
<evidence type="ECO:0000313" key="1">
    <source>
        <dbReference type="EMBL" id="KKN43836.1"/>
    </source>
</evidence>
<proteinExistence type="predicted"/>
<gene>
    <name evidence="1" type="ORF">LCGC14_0699280</name>
</gene>
<comment type="caution">
    <text evidence="1">The sequence shown here is derived from an EMBL/GenBank/DDBJ whole genome shotgun (WGS) entry which is preliminary data.</text>
</comment>